<keyword evidence="1" id="KW-0472">Membrane</keyword>
<name>A0A1D2MCL1_ORCCI</name>
<proteinExistence type="predicted"/>
<evidence type="ECO:0000313" key="2">
    <source>
        <dbReference type="EMBL" id="ODM90652.1"/>
    </source>
</evidence>
<protein>
    <submittedName>
        <fullName evidence="2">Uncharacterized protein</fullName>
    </submittedName>
</protein>
<keyword evidence="3" id="KW-1185">Reference proteome</keyword>
<comment type="caution">
    <text evidence="2">The sequence shown here is derived from an EMBL/GenBank/DDBJ whole genome shotgun (WGS) entry which is preliminary data.</text>
</comment>
<reference evidence="2 3" key="1">
    <citation type="journal article" date="2016" name="Genome Biol. Evol.">
        <title>Gene Family Evolution Reflects Adaptation to Soil Environmental Stressors in the Genome of the Collembolan Orchesella cincta.</title>
        <authorList>
            <person name="Faddeeva-Vakhrusheva A."/>
            <person name="Derks M.F."/>
            <person name="Anvar S.Y."/>
            <person name="Agamennone V."/>
            <person name="Suring W."/>
            <person name="Smit S."/>
            <person name="van Straalen N.M."/>
            <person name="Roelofs D."/>
        </authorList>
    </citation>
    <scope>NUCLEOTIDE SEQUENCE [LARGE SCALE GENOMIC DNA]</scope>
    <source>
        <tissue evidence="2">Mixed pool</tissue>
    </source>
</reference>
<evidence type="ECO:0000256" key="1">
    <source>
        <dbReference type="SAM" id="Phobius"/>
    </source>
</evidence>
<accession>A0A1D2MCL1</accession>
<feature type="transmembrane region" description="Helical" evidence="1">
    <location>
        <begin position="183"/>
        <end position="210"/>
    </location>
</feature>
<dbReference type="EMBL" id="LJIJ01001864">
    <property type="protein sequence ID" value="ODM90652.1"/>
    <property type="molecule type" value="Genomic_DNA"/>
</dbReference>
<organism evidence="2 3">
    <name type="scientific">Orchesella cincta</name>
    <name type="common">Springtail</name>
    <name type="synonym">Podura cincta</name>
    <dbReference type="NCBI Taxonomy" id="48709"/>
    <lineage>
        <taxon>Eukaryota</taxon>
        <taxon>Metazoa</taxon>
        <taxon>Ecdysozoa</taxon>
        <taxon>Arthropoda</taxon>
        <taxon>Hexapoda</taxon>
        <taxon>Collembola</taxon>
        <taxon>Entomobryomorpha</taxon>
        <taxon>Entomobryoidea</taxon>
        <taxon>Orchesellidae</taxon>
        <taxon>Orchesellinae</taxon>
        <taxon>Orchesella</taxon>
    </lineage>
</organism>
<sequence>MIRDVYTLFRGRIQVRDVPSLATVLGLGRYDICVPEAFKLFQTNLPRSVSKNFKKNSNFDLNYAQQSYSSAEFFPIIPIYGLHWTKPCQPSLIGYWLLEECNLNSQMESGANLEKAYVNLICNCILKDIYQNAKLYRNIQLLSLLLNGSLSGALLAVITNGILMLAMSLVAVVKLEWNWDNSAALGACGILLGNTVATLMVLLGGLVGVYSKSEEVFRDLKTVMIHKKRENGFDDF</sequence>
<gene>
    <name evidence="2" type="ORF">Ocin01_16032</name>
</gene>
<feature type="transmembrane region" description="Helical" evidence="1">
    <location>
        <begin position="144"/>
        <end position="171"/>
    </location>
</feature>
<dbReference type="Proteomes" id="UP000094527">
    <property type="component" value="Unassembled WGS sequence"/>
</dbReference>
<keyword evidence="1" id="KW-1133">Transmembrane helix</keyword>
<dbReference type="AlphaFoldDB" id="A0A1D2MCL1"/>
<keyword evidence="1" id="KW-0812">Transmembrane</keyword>
<evidence type="ECO:0000313" key="3">
    <source>
        <dbReference type="Proteomes" id="UP000094527"/>
    </source>
</evidence>